<evidence type="ECO:0000256" key="1">
    <source>
        <dbReference type="SAM" id="Coils"/>
    </source>
</evidence>
<feature type="coiled-coil region" evidence="1">
    <location>
        <begin position="7"/>
        <end position="34"/>
    </location>
</feature>
<dbReference type="OrthoDB" id="8479370at2"/>
<proteinExistence type="predicted"/>
<reference evidence="4 5" key="2">
    <citation type="submission" date="2018-03" db="EMBL/GenBank/DDBJ databases">
        <title>The ancient ancestry and fast evolution of plastids.</title>
        <authorList>
            <person name="Moore K.R."/>
            <person name="Magnabosco C."/>
            <person name="Momper L."/>
            <person name="Gold D.A."/>
            <person name="Bosak T."/>
            <person name="Fournier G.P."/>
        </authorList>
    </citation>
    <scope>NUCLEOTIDE SEQUENCE [LARGE SCALE GENOMIC DNA]</scope>
    <source>
        <strain evidence="4 5">ULC18</strain>
    </source>
</reference>
<reference evidence="5" key="1">
    <citation type="submission" date="2018-02" db="EMBL/GenBank/DDBJ databases">
        <authorList>
            <person name="Moore K."/>
            <person name="Momper L."/>
        </authorList>
    </citation>
    <scope>NUCLEOTIDE SEQUENCE [LARGE SCALE GENOMIC DNA]</scope>
    <source>
        <strain evidence="5">ULC18</strain>
    </source>
</reference>
<dbReference type="Pfam" id="PF19963">
    <property type="entry name" value="VMAP-M1"/>
    <property type="match status" value="1"/>
</dbReference>
<sequence>MSSHPKLAYLQSKRAELKKKLDIAQAELTALTDVTIKDQYENRLNLLFTEIGQVDQAIESLQGSLHQRKIDHLIEILQSSSSQRQLDTMRAAYLNVLKHRAGKIQHNPTLPDEMITQLLRLPKGHFDYGALEEFVAHLVLKLQEVDVIAALQRWGEEQLDKRWADLLQHVEQQQTQQSQQTQPALLVVINRSDQASTQAESETYYQIKAWFVRDTQDYQAHQQGIIPIMMAEMTGDETYAQSNLPHELPKLISGFLVESSHLFDSDPELHVCLPVELMNHDVDLWQLEDGGPIKPFLGRRYKVVLRCTERWSRSYKQEKMWKQKWKQHQSLLEKSARDAFIEGDDDDLETLYYNLLEDEVVGLKVKQAPTCVGANSLFGVLLQAGIPIAIWGRSNLTSTTNDVELARILSLCPLRSLLHTVKEERQKARKAAFDDHIGHHLSLLWDDPYLVPPKSA</sequence>
<dbReference type="AlphaFoldDB" id="A0A2T1EMF9"/>
<accession>A0A2T1EMF9</accession>
<dbReference type="EMBL" id="PVWK01000016">
    <property type="protein sequence ID" value="PSB33916.1"/>
    <property type="molecule type" value="Genomic_DNA"/>
</dbReference>
<feature type="domain" description="vWA-MoxR associated protein middle region 1" evidence="2">
    <location>
        <begin position="76"/>
        <end position="189"/>
    </location>
</feature>
<keyword evidence="5" id="KW-1185">Reference proteome</keyword>
<dbReference type="Proteomes" id="UP000239576">
    <property type="component" value="Unassembled WGS sequence"/>
</dbReference>
<protein>
    <submittedName>
        <fullName evidence="4">Uncharacterized protein</fullName>
    </submittedName>
</protein>
<feature type="domain" description="vWA-MoxR associated protein C-terminal" evidence="3">
    <location>
        <begin position="205"/>
        <end position="448"/>
    </location>
</feature>
<dbReference type="Pfam" id="PF20028">
    <property type="entry name" value="VMAP-C"/>
    <property type="match status" value="1"/>
</dbReference>
<dbReference type="InterPro" id="IPR045450">
    <property type="entry name" value="VMAP_C"/>
</dbReference>
<dbReference type="RefSeq" id="WP_106254906.1">
    <property type="nucleotide sequence ID" value="NZ_CAWNSW010000059.1"/>
</dbReference>
<comment type="caution">
    <text evidence="4">The sequence shown here is derived from an EMBL/GenBank/DDBJ whole genome shotgun (WGS) entry which is preliminary data.</text>
</comment>
<dbReference type="InterPro" id="IPR045440">
    <property type="entry name" value="VMAP-M1"/>
</dbReference>
<name>A0A2T1EMF9_9CYAN</name>
<organism evidence="4 5">
    <name type="scientific">Stenomitos frigidus ULC18</name>
    <dbReference type="NCBI Taxonomy" id="2107698"/>
    <lineage>
        <taxon>Bacteria</taxon>
        <taxon>Bacillati</taxon>
        <taxon>Cyanobacteriota</taxon>
        <taxon>Cyanophyceae</taxon>
        <taxon>Leptolyngbyales</taxon>
        <taxon>Leptolyngbyaceae</taxon>
        <taxon>Stenomitos</taxon>
    </lineage>
</organism>
<evidence type="ECO:0000313" key="4">
    <source>
        <dbReference type="EMBL" id="PSB33916.1"/>
    </source>
</evidence>
<evidence type="ECO:0000259" key="3">
    <source>
        <dbReference type="Pfam" id="PF20028"/>
    </source>
</evidence>
<gene>
    <name evidence="4" type="ORF">C7B82_03370</name>
</gene>
<evidence type="ECO:0000259" key="2">
    <source>
        <dbReference type="Pfam" id="PF19963"/>
    </source>
</evidence>
<evidence type="ECO:0000313" key="5">
    <source>
        <dbReference type="Proteomes" id="UP000239576"/>
    </source>
</evidence>
<keyword evidence="1" id="KW-0175">Coiled coil</keyword>